<dbReference type="EMBL" id="JBANRG010000012">
    <property type="protein sequence ID" value="KAK7461919.1"/>
    <property type="molecule type" value="Genomic_DNA"/>
</dbReference>
<feature type="region of interest" description="Disordered" evidence="1">
    <location>
        <begin position="192"/>
        <end position="221"/>
    </location>
</feature>
<feature type="compositionally biased region" description="Low complexity" evidence="1">
    <location>
        <begin position="194"/>
        <end position="208"/>
    </location>
</feature>
<evidence type="ECO:0000313" key="3">
    <source>
        <dbReference type="Proteomes" id="UP001498398"/>
    </source>
</evidence>
<feature type="compositionally biased region" description="Polar residues" evidence="1">
    <location>
        <begin position="128"/>
        <end position="146"/>
    </location>
</feature>
<reference evidence="2 3" key="1">
    <citation type="submission" date="2024-01" db="EMBL/GenBank/DDBJ databases">
        <title>A draft genome for the cacao thread blight pathogen Marasmiellus scandens.</title>
        <authorList>
            <person name="Baruah I.K."/>
            <person name="Leung J."/>
            <person name="Bukari Y."/>
            <person name="Amoako-Attah I."/>
            <person name="Meinhardt L.W."/>
            <person name="Bailey B.A."/>
            <person name="Cohen S.P."/>
        </authorList>
    </citation>
    <scope>NUCLEOTIDE SEQUENCE [LARGE SCALE GENOMIC DNA]</scope>
    <source>
        <strain evidence="2 3">GH-19</strain>
    </source>
</reference>
<feature type="compositionally biased region" description="Low complexity" evidence="1">
    <location>
        <begin position="302"/>
        <end position="316"/>
    </location>
</feature>
<feature type="region of interest" description="Disordered" evidence="1">
    <location>
        <begin position="445"/>
        <end position="496"/>
    </location>
</feature>
<proteinExistence type="predicted"/>
<sequence>MHDPLGPQIPIMLLARNLSTGDLSRRTPNTDSDLYHGTMDESTKPKETEKENEHNTKPEKKKKQKKISLPYVLTRSKAPKSTEHVDVIPYNPCFQSPTVIHSPFSVSTTLICGSPSGQKTPTNLKRVDAQSNATKTSVTPLPNLDQSPDDEVGNRQADWDACSEITLIHSASLNPLHNRRPHVPSSKFINDQAQQPLSQPTTTSTFSTDESFVHEPTKAPPMLVSSKLDDLYDIHETDYEGDDFLDFDEDQPPEQEVRKKKWNFLKAKNLKPKYIALRLDQSNDALNKKGPSRPSPQRKPSRTLLTPSIPVSSLPPLSADDLGKVNAFFAPSPQLRPVPPPKDHIYLHEDNRAVLDISRANLATYTFPYTVPDSTATSSYEPSLDDSDSTQSAQSDWEDLDGPIYFTIGDFDRSHGDDIEILLLERSPFDEDMGILHQDSLTVNPGWGRPQVARPAKHPPLPGTEEKYRRPGTVGSNSRKTKPQHRDKRPSEDLDS</sequence>
<dbReference type="Proteomes" id="UP001498398">
    <property type="component" value="Unassembled WGS sequence"/>
</dbReference>
<gene>
    <name evidence="2" type="ORF">VKT23_008350</name>
</gene>
<keyword evidence="3" id="KW-1185">Reference proteome</keyword>
<feature type="region of interest" description="Disordered" evidence="1">
    <location>
        <begin position="18"/>
        <end position="69"/>
    </location>
</feature>
<accession>A0ABR1JKH5</accession>
<organism evidence="2 3">
    <name type="scientific">Marasmiellus scandens</name>
    <dbReference type="NCBI Taxonomy" id="2682957"/>
    <lineage>
        <taxon>Eukaryota</taxon>
        <taxon>Fungi</taxon>
        <taxon>Dikarya</taxon>
        <taxon>Basidiomycota</taxon>
        <taxon>Agaricomycotina</taxon>
        <taxon>Agaricomycetes</taxon>
        <taxon>Agaricomycetidae</taxon>
        <taxon>Agaricales</taxon>
        <taxon>Marasmiineae</taxon>
        <taxon>Omphalotaceae</taxon>
        <taxon>Marasmiellus</taxon>
    </lineage>
</organism>
<feature type="region of interest" description="Disordered" evidence="1">
    <location>
        <begin position="283"/>
        <end position="316"/>
    </location>
</feature>
<comment type="caution">
    <text evidence="2">The sequence shown here is derived from an EMBL/GenBank/DDBJ whole genome shotgun (WGS) entry which is preliminary data.</text>
</comment>
<protein>
    <submittedName>
        <fullName evidence="2">Uncharacterized protein</fullName>
    </submittedName>
</protein>
<evidence type="ECO:0000256" key="1">
    <source>
        <dbReference type="SAM" id="MobiDB-lite"/>
    </source>
</evidence>
<feature type="region of interest" description="Disordered" evidence="1">
    <location>
        <begin position="375"/>
        <end position="398"/>
    </location>
</feature>
<feature type="compositionally biased region" description="Basic and acidic residues" evidence="1">
    <location>
        <begin position="38"/>
        <end position="58"/>
    </location>
</feature>
<evidence type="ECO:0000313" key="2">
    <source>
        <dbReference type="EMBL" id="KAK7461919.1"/>
    </source>
</evidence>
<feature type="compositionally biased region" description="Polar residues" evidence="1">
    <location>
        <begin position="18"/>
        <end position="32"/>
    </location>
</feature>
<feature type="region of interest" description="Disordered" evidence="1">
    <location>
        <begin position="128"/>
        <end position="154"/>
    </location>
</feature>
<feature type="compositionally biased region" description="Basic residues" evidence="1">
    <location>
        <begin position="479"/>
        <end position="488"/>
    </location>
</feature>
<name>A0ABR1JKH5_9AGAR</name>